<evidence type="ECO:0000256" key="4">
    <source>
        <dbReference type="PROSITE-ProRule" id="PRU00433"/>
    </source>
</evidence>
<sequence>MRFPFLAFCLLAATAKADLIATFSKDGVTDARRDRFPALSIKPGEPATPFLGAGAFEVTWTGKLVLSQRQRVSFSFEGEGAAALKVDDKELLSKDGTLSGEGSKTTRLNAGEHDITITYKSKADGTAAFRFYWESSEMPRQTVPPDAFAASESEAATLGEDQRSGRLLFAQQNCSKCHVSSTGSFGANGMVELSEIGPVLAGIADRVTEDWLKNWIADPKSIKPTTHMPTLVDASTKEGLQEVADLAAYLTTTQKLGMPTSPKPDPQLAQAGGVHFQELGCVACHTMPGVEQPDLENKRVPLNNVAFKFQPGALVDFLKNPHQFYSAIGMPDFRLSDEEANSLAAFLRTSSEGKETKPGHQFPKGDATRGAEIAGSLQCGVCHPGLPMTPSAVTSLDDLFTKDWTAVGCVAAADKRGKAPVLNLSDEDRSKLVTFSKSGKDSLFRNNVSEFATRQLESQRCVNCHLIDGKPPLLSSTQTETASLTEHVKGLHERVDQSRPQLTFIGEMLYTDYIEAMLSGTEDPRPRPWLGMRMPSFHAHPKELAEGLSRLHGFEPSGPQEVKVDPKMAEIGKDLASASGFGCVTCHAIGDQKATAIFEVEGINLKLASSRLREGYYHRWMDNPPSVTPSTKMPRFSDGNESQRADVLDGDAWKQYDAIWQYLHSLDGK</sequence>
<dbReference type="SUPFAM" id="SSF56988">
    <property type="entry name" value="Anthrax protective antigen"/>
    <property type="match status" value="1"/>
</dbReference>
<dbReference type="Pfam" id="PF13442">
    <property type="entry name" value="Cytochrome_CBB3"/>
    <property type="match status" value="1"/>
</dbReference>
<keyword evidence="9" id="KW-1185">Reference proteome</keyword>
<dbReference type="RefSeq" id="WP_200266741.1">
    <property type="nucleotide sequence ID" value="NZ_JAENIJ010000001.1"/>
</dbReference>
<dbReference type="PROSITE" id="PS51007">
    <property type="entry name" value="CYTC"/>
    <property type="match status" value="3"/>
</dbReference>
<dbReference type="PROSITE" id="PS51820">
    <property type="entry name" value="PA14"/>
    <property type="match status" value="1"/>
</dbReference>
<evidence type="ECO:0000256" key="5">
    <source>
        <dbReference type="SAM" id="SignalP"/>
    </source>
</evidence>
<organism evidence="8 9">
    <name type="scientific">Luteolibacter pohnpeiensis</name>
    <dbReference type="NCBI Taxonomy" id="454153"/>
    <lineage>
        <taxon>Bacteria</taxon>
        <taxon>Pseudomonadati</taxon>
        <taxon>Verrucomicrobiota</taxon>
        <taxon>Verrucomicrobiia</taxon>
        <taxon>Verrucomicrobiales</taxon>
        <taxon>Verrucomicrobiaceae</taxon>
        <taxon>Luteolibacter</taxon>
    </lineage>
</organism>
<feature type="domain" description="PA14" evidence="7">
    <location>
        <begin position="14"/>
        <end position="147"/>
    </location>
</feature>
<feature type="domain" description="Cytochrome c" evidence="6">
    <location>
        <begin position="160"/>
        <end position="254"/>
    </location>
</feature>
<evidence type="ECO:0000313" key="8">
    <source>
        <dbReference type="EMBL" id="MBK1881001.1"/>
    </source>
</evidence>
<dbReference type="Proteomes" id="UP000603141">
    <property type="component" value="Unassembled WGS sequence"/>
</dbReference>
<dbReference type="GO" id="GO:0046872">
    <property type="term" value="F:metal ion binding"/>
    <property type="evidence" value="ECO:0007669"/>
    <property type="project" value="UniProtKB-KW"/>
</dbReference>
<protein>
    <submittedName>
        <fullName evidence="8">C-type cytochrome</fullName>
    </submittedName>
</protein>
<evidence type="ECO:0000313" key="9">
    <source>
        <dbReference type="Proteomes" id="UP000603141"/>
    </source>
</evidence>
<feature type="domain" description="Cytochrome c" evidence="6">
    <location>
        <begin position="365"/>
        <end position="440"/>
    </location>
</feature>
<accession>A0A934VPH3</accession>
<dbReference type="Pfam" id="PF00034">
    <property type="entry name" value="Cytochrom_C"/>
    <property type="match status" value="1"/>
</dbReference>
<dbReference type="GO" id="GO:0020037">
    <property type="term" value="F:heme binding"/>
    <property type="evidence" value="ECO:0007669"/>
    <property type="project" value="InterPro"/>
</dbReference>
<name>A0A934VPH3_9BACT</name>
<feature type="chain" id="PRO_5037612423" evidence="5">
    <location>
        <begin position="18"/>
        <end position="669"/>
    </location>
</feature>
<proteinExistence type="predicted"/>
<dbReference type="GO" id="GO:0009055">
    <property type="term" value="F:electron transfer activity"/>
    <property type="evidence" value="ECO:0007669"/>
    <property type="project" value="InterPro"/>
</dbReference>
<evidence type="ECO:0000256" key="2">
    <source>
        <dbReference type="ARBA" id="ARBA00022723"/>
    </source>
</evidence>
<keyword evidence="1 4" id="KW-0349">Heme</keyword>
<feature type="domain" description="Cytochrome c" evidence="6">
    <location>
        <begin position="267"/>
        <end position="351"/>
    </location>
</feature>
<dbReference type="PANTHER" id="PTHR33751">
    <property type="entry name" value="CBB3-TYPE CYTOCHROME C OXIDASE SUBUNIT FIXP"/>
    <property type="match status" value="1"/>
</dbReference>
<evidence type="ECO:0000256" key="3">
    <source>
        <dbReference type="ARBA" id="ARBA00023004"/>
    </source>
</evidence>
<keyword evidence="2 4" id="KW-0479">Metal-binding</keyword>
<evidence type="ECO:0000259" key="7">
    <source>
        <dbReference type="PROSITE" id="PS51820"/>
    </source>
</evidence>
<dbReference type="AlphaFoldDB" id="A0A934VPH3"/>
<dbReference type="InterPro" id="IPR037524">
    <property type="entry name" value="PA14/GLEYA"/>
</dbReference>
<dbReference type="InterPro" id="IPR009056">
    <property type="entry name" value="Cyt_c-like_dom"/>
</dbReference>
<dbReference type="PANTHER" id="PTHR33751:SF1">
    <property type="entry name" value="CBB3-TYPE CYTOCHROME C OXIDASE SUBUNIT FIXP"/>
    <property type="match status" value="1"/>
</dbReference>
<dbReference type="SUPFAM" id="SSF46626">
    <property type="entry name" value="Cytochrome c"/>
    <property type="match status" value="3"/>
</dbReference>
<keyword evidence="5" id="KW-0732">Signal</keyword>
<gene>
    <name evidence="8" type="ORF">JIN85_01160</name>
</gene>
<comment type="caution">
    <text evidence="8">The sequence shown here is derived from an EMBL/GenBank/DDBJ whole genome shotgun (WGS) entry which is preliminary data.</text>
</comment>
<dbReference type="Gene3D" id="1.10.760.10">
    <property type="entry name" value="Cytochrome c-like domain"/>
    <property type="match status" value="3"/>
</dbReference>
<keyword evidence="3 4" id="KW-0408">Iron</keyword>
<reference evidence="8" key="1">
    <citation type="submission" date="2021-01" db="EMBL/GenBank/DDBJ databases">
        <title>Modified the classification status of verrucomicrobia.</title>
        <authorList>
            <person name="Feng X."/>
        </authorList>
    </citation>
    <scope>NUCLEOTIDE SEQUENCE</scope>
    <source>
        <strain evidence="8">KCTC 22041</strain>
    </source>
</reference>
<dbReference type="EMBL" id="JAENIJ010000001">
    <property type="protein sequence ID" value="MBK1881001.1"/>
    <property type="molecule type" value="Genomic_DNA"/>
</dbReference>
<evidence type="ECO:0000259" key="6">
    <source>
        <dbReference type="PROSITE" id="PS51007"/>
    </source>
</evidence>
<evidence type="ECO:0000256" key="1">
    <source>
        <dbReference type="ARBA" id="ARBA00022617"/>
    </source>
</evidence>
<dbReference type="InterPro" id="IPR036909">
    <property type="entry name" value="Cyt_c-like_dom_sf"/>
</dbReference>
<feature type="signal peptide" evidence="5">
    <location>
        <begin position="1"/>
        <end position="17"/>
    </location>
</feature>
<dbReference type="InterPro" id="IPR050597">
    <property type="entry name" value="Cytochrome_c_Oxidase_Subunit"/>
</dbReference>